<dbReference type="VEuPathDB" id="ToxoDB:BESB_006030"/>
<dbReference type="GeneID" id="40305666"/>
<accession>A0A2A9MQH5</accession>
<protein>
    <submittedName>
        <fullName evidence="1">Uncharacterized protein</fullName>
    </submittedName>
</protein>
<keyword evidence="2" id="KW-1185">Reference proteome</keyword>
<organism evidence="1 2">
    <name type="scientific">Besnoitia besnoiti</name>
    <name type="common">Apicomplexan protozoan</name>
    <dbReference type="NCBI Taxonomy" id="94643"/>
    <lineage>
        <taxon>Eukaryota</taxon>
        <taxon>Sar</taxon>
        <taxon>Alveolata</taxon>
        <taxon>Apicomplexa</taxon>
        <taxon>Conoidasida</taxon>
        <taxon>Coccidia</taxon>
        <taxon>Eucoccidiorida</taxon>
        <taxon>Eimeriorina</taxon>
        <taxon>Sarcocystidae</taxon>
        <taxon>Besnoitia</taxon>
    </lineage>
</organism>
<dbReference type="RefSeq" id="XP_029222271.1">
    <property type="nucleotide sequence ID" value="XM_029359358.1"/>
</dbReference>
<comment type="caution">
    <text evidence="1">The sequence shown here is derived from an EMBL/GenBank/DDBJ whole genome shotgun (WGS) entry which is preliminary data.</text>
</comment>
<dbReference type="Proteomes" id="UP000224006">
    <property type="component" value="Chromosome I"/>
</dbReference>
<dbReference type="AlphaFoldDB" id="A0A2A9MQH5"/>
<gene>
    <name evidence="1" type="ORF">BESB_006030</name>
</gene>
<evidence type="ECO:0000313" key="2">
    <source>
        <dbReference type="Proteomes" id="UP000224006"/>
    </source>
</evidence>
<dbReference type="STRING" id="94643.A0A2A9MQH5"/>
<sequence length="241" mass="26371">MDVDVPQTVKDYRRICHPEVGRTTCSVAGPPNVSSGFSFGAATRHDFASAENCLKGFYSVAEQLPDVDLGKPVALRTLARGIRSEDDPADAVSGHTAAFQRFLSNPARRAQEDRRLGVPSCRTDIAAPKKRRIDDRVNYNDEPSVGQLLAPGPFEELGVLDEAFLIRRTRDDLLSLVQKSVSATYADKRVLEQAVDTALKRTAEEQSTSAMNEKEASASLMDVLDVFVEILGEQVARETCS</sequence>
<evidence type="ECO:0000313" key="1">
    <source>
        <dbReference type="EMBL" id="PFH38262.1"/>
    </source>
</evidence>
<dbReference type="KEGG" id="bbes:BESB_006030"/>
<dbReference type="OrthoDB" id="329034at2759"/>
<dbReference type="EMBL" id="NWUJ01000001">
    <property type="protein sequence ID" value="PFH38262.1"/>
    <property type="molecule type" value="Genomic_DNA"/>
</dbReference>
<name>A0A2A9MQH5_BESBE</name>
<reference evidence="1 2" key="1">
    <citation type="submission" date="2017-09" db="EMBL/GenBank/DDBJ databases">
        <title>Genome sequencing of Besnoitia besnoiti strain Bb-Ger1.</title>
        <authorList>
            <person name="Schares G."/>
            <person name="Venepally P."/>
            <person name="Lorenzi H.A."/>
        </authorList>
    </citation>
    <scope>NUCLEOTIDE SEQUENCE [LARGE SCALE GENOMIC DNA]</scope>
    <source>
        <strain evidence="1 2">Bb-Ger1</strain>
    </source>
</reference>
<proteinExistence type="predicted"/>